<dbReference type="InParanoid" id="A0A059A8S7"/>
<reference evidence="1" key="1">
    <citation type="submission" date="2013-07" db="EMBL/GenBank/DDBJ databases">
        <title>The genome of Eucalyptus grandis.</title>
        <authorList>
            <person name="Schmutz J."/>
            <person name="Hayes R."/>
            <person name="Myburg A."/>
            <person name="Tuskan G."/>
            <person name="Grattapaglia D."/>
            <person name="Rokhsar D.S."/>
        </authorList>
    </citation>
    <scope>NUCLEOTIDE SEQUENCE</scope>
    <source>
        <tissue evidence="1">Leaf extractions</tissue>
    </source>
</reference>
<accession>A0A059A8S7</accession>
<proteinExistence type="predicted"/>
<dbReference type="STRING" id="71139.A0A059A8S7"/>
<protein>
    <submittedName>
        <fullName evidence="1">Uncharacterized protein</fullName>
    </submittedName>
</protein>
<sequence>MEEAFLVQLFLSSRNPGPACVPKDPGYSGRTKLLEDRQVDLPSWLNEDDINYYATQFVRTDFAGEFNYYRCLDLYVPPLSKLMLSYGLTIEDGININLKKVISGCAI</sequence>
<dbReference type="Gramene" id="KCW50056">
    <property type="protein sequence ID" value="KCW50056"/>
    <property type="gene ID" value="EUGRSUZ_K03497"/>
</dbReference>
<dbReference type="EMBL" id="KK198763">
    <property type="protein sequence ID" value="KCW50056.1"/>
    <property type="molecule type" value="Genomic_DNA"/>
</dbReference>
<evidence type="ECO:0000313" key="1">
    <source>
        <dbReference type="EMBL" id="KCW50056.1"/>
    </source>
</evidence>
<dbReference type="Gene3D" id="3.40.50.1820">
    <property type="entry name" value="alpha/beta hydrolase"/>
    <property type="match status" value="1"/>
</dbReference>
<organism evidence="1">
    <name type="scientific">Eucalyptus grandis</name>
    <name type="common">Flooded gum</name>
    <dbReference type="NCBI Taxonomy" id="71139"/>
    <lineage>
        <taxon>Eukaryota</taxon>
        <taxon>Viridiplantae</taxon>
        <taxon>Streptophyta</taxon>
        <taxon>Embryophyta</taxon>
        <taxon>Tracheophyta</taxon>
        <taxon>Spermatophyta</taxon>
        <taxon>Magnoliopsida</taxon>
        <taxon>eudicotyledons</taxon>
        <taxon>Gunneridae</taxon>
        <taxon>Pentapetalae</taxon>
        <taxon>rosids</taxon>
        <taxon>malvids</taxon>
        <taxon>Myrtales</taxon>
        <taxon>Myrtaceae</taxon>
        <taxon>Myrtoideae</taxon>
        <taxon>Eucalypteae</taxon>
        <taxon>Eucalyptus</taxon>
    </lineage>
</organism>
<dbReference type="AlphaFoldDB" id="A0A059A8S7"/>
<name>A0A059A8S7_EUCGR</name>
<dbReference type="InterPro" id="IPR029058">
    <property type="entry name" value="AB_hydrolase_fold"/>
</dbReference>
<gene>
    <name evidence="1" type="ORF">EUGRSUZ_K03497</name>
</gene>